<feature type="transmembrane region" description="Helical" evidence="7">
    <location>
        <begin position="61"/>
        <end position="81"/>
    </location>
</feature>
<comment type="similarity">
    <text evidence="2">Belongs to the UPF0324 family.</text>
</comment>
<keyword evidence="5 7" id="KW-1133">Transmembrane helix</keyword>
<evidence type="ECO:0000313" key="8">
    <source>
        <dbReference type="EMBL" id="OCC14169.1"/>
    </source>
</evidence>
<dbReference type="RefSeq" id="WP_067620803.1">
    <property type="nucleotide sequence ID" value="NZ_MAGO01000018.1"/>
</dbReference>
<evidence type="ECO:0000256" key="1">
    <source>
        <dbReference type="ARBA" id="ARBA00004651"/>
    </source>
</evidence>
<evidence type="ECO:0000256" key="5">
    <source>
        <dbReference type="ARBA" id="ARBA00022989"/>
    </source>
</evidence>
<dbReference type="GO" id="GO:0005886">
    <property type="term" value="C:plasma membrane"/>
    <property type="evidence" value="ECO:0007669"/>
    <property type="project" value="UniProtKB-SubCell"/>
</dbReference>
<keyword evidence="3" id="KW-1003">Cell membrane</keyword>
<feature type="transmembrane region" description="Helical" evidence="7">
    <location>
        <begin position="314"/>
        <end position="332"/>
    </location>
</feature>
<evidence type="ECO:0000256" key="7">
    <source>
        <dbReference type="SAM" id="Phobius"/>
    </source>
</evidence>
<dbReference type="STRING" id="1156395.DBT_2425"/>
<comment type="subcellular location">
    <subcellularLocation>
        <location evidence="1">Cell membrane</location>
        <topology evidence="1">Multi-pass membrane protein</topology>
    </subcellularLocation>
</comment>
<dbReference type="PANTHER" id="PTHR30106:SF2">
    <property type="entry name" value="UPF0324 INNER MEMBRANE PROTEIN YEIH"/>
    <property type="match status" value="1"/>
</dbReference>
<evidence type="ECO:0000256" key="3">
    <source>
        <dbReference type="ARBA" id="ARBA00022475"/>
    </source>
</evidence>
<feature type="transmembrane region" description="Helical" evidence="7">
    <location>
        <begin position="144"/>
        <end position="169"/>
    </location>
</feature>
<feature type="transmembrane region" description="Helical" evidence="7">
    <location>
        <begin position="241"/>
        <end position="260"/>
    </location>
</feature>
<reference evidence="8 9" key="1">
    <citation type="submission" date="2016-06" db="EMBL/GenBank/DDBJ databases">
        <title>Respiratory ammonification of nitrate coupled to the oxidation of elemental sulfur in deep-sea autotrophic thermophilic bacteria.</title>
        <authorList>
            <person name="Slobodkina G.B."/>
            <person name="Mardanov A.V."/>
            <person name="Ravin N.V."/>
            <person name="Frolova A.A."/>
            <person name="Viryasiv M.B."/>
            <person name="Chernyh N.A."/>
            <person name="Bonch-Osmolovskaya E.A."/>
            <person name="Slobodkin A.I."/>
        </authorList>
    </citation>
    <scope>NUCLEOTIDE SEQUENCE [LARGE SCALE GENOMIC DNA]</scope>
    <source>
        <strain evidence="8 9">S69</strain>
    </source>
</reference>
<dbReference type="PATRIC" id="fig|1156395.6.peg.2463"/>
<evidence type="ECO:0000313" key="9">
    <source>
        <dbReference type="Proteomes" id="UP000093080"/>
    </source>
</evidence>
<proteinExistence type="inferred from homology"/>
<feature type="transmembrane region" description="Helical" evidence="7">
    <location>
        <begin position="29"/>
        <end position="49"/>
    </location>
</feature>
<organism evidence="8 9">
    <name type="scientific">Dissulfuribacter thermophilus</name>
    <dbReference type="NCBI Taxonomy" id="1156395"/>
    <lineage>
        <taxon>Bacteria</taxon>
        <taxon>Pseudomonadati</taxon>
        <taxon>Thermodesulfobacteriota</taxon>
        <taxon>Dissulfuribacteria</taxon>
        <taxon>Dissulfuribacterales</taxon>
        <taxon>Dissulfuribacteraceae</taxon>
        <taxon>Dissulfuribacter</taxon>
    </lineage>
</organism>
<keyword evidence="4 7" id="KW-0812">Transmembrane</keyword>
<dbReference type="EMBL" id="MAGO01000018">
    <property type="protein sequence ID" value="OCC14169.1"/>
    <property type="molecule type" value="Genomic_DNA"/>
</dbReference>
<feature type="transmembrane region" description="Helical" evidence="7">
    <location>
        <begin position="338"/>
        <end position="364"/>
    </location>
</feature>
<dbReference type="OrthoDB" id="5393513at2"/>
<feature type="transmembrane region" description="Helical" evidence="7">
    <location>
        <begin position="283"/>
        <end position="302"/>
    </location>
</feature>
<evidence type="ECO:0000256" key="6">
    <source>
        <dbReference type="ARBA" id="ARBA00023136"/>
    </source>
</evidence>
<dbReference type="PANTHER" id="PTHR30106">
    <property type="entry name" value="INNER MEMBRANE PROTEIN YEIH-RELATED"/>
    <property type="match status" value="1"/>
</dbReference>
<evidence type="ECO:0000256" key="4">
    <source>
        <dbReference type="ARBA" id="ARBA00022692"/>
    </source>
</evidence>
<protein>
    <submittedName>
        <fullName evidence="8">Putative membrane protein</fullName>
    </submittedName>
</protein>
<dbReference type="InterPro" id="IPR018383">
    <property type="entry name" value="UPF0324_pro"/>
</dbReference>
<dbReference type="AlphaFoldDB" id="A0A1B9F2K8"/>
<comment type="caution">
    <text evidence="8">The sequence shown here is derived from an EMBL/GenBank/DDBJ whole genome shotgun (WGS) entry which is preliminary data.</text>
</comment>
<feature type="transmembrane region" description="Helical" evidence="7">
    <location>
        <begin position="118"/>
        <end position="138"/>
    </location>
</feature>
<name>A0A1B9F2K8_9BACT</name>
<evidence type="ECO:0000256" key="2">
    <source>
        <dbReference type="ARBA" id="ARBA00007977"/>
    </source>
</evidence>
<feature type="transmembrane region" description="Helical" evidence="7">
    <location>
        <begin position="208"/>
        <end position="229"/>
    </location>
</feature>
<keyword evidence="6 7" id="KW-0472">Membrane</keyword>
<dbReference type="Pfam" id="PF03601">
    <property type="entry name" value="Cons_hypoth698"/>
    <property type="match status" value="1"/>
</dbReference>
<feature type="transmembrane region" description="Helical" evidence="7">
    <location>
        <begin position="176"/>
        <end position="196"/>
    </location>
</feature>
<keyword evidence="9" id="KW-1185">Reference proteome</keyword>
<gene>
    <name evidence="8" type="ORF">DBT_2425</name>
</gene>
<sequence length="365" mass="38758">MAQDAEVSRSQSAISEGQKSFIQEVVDSIPGAILVIAVAVAAYVIAPYLRQYPLFKTYLELKDFILAILFGIIIKNTVGVARVFEPGLRFSTILTKTGIVIMGAKYSMMGLVKVGGPALLYIGIFLFGTAIIMMWVGTKLKVPTPLAACLASGLSVCGVSATIAIAPAVRAKNQDMAYSIAVVLMFGLLALLVFPPIGKMLHLTDTQYGAFCGVGIVNSAQVLAAGFGYSEGAGLIAGIYNIGRVIFLPFVVLMLAIMAASREASSGGQSVEINKFKLIIDKFPIFVLGFLLVVFLNTMGLFTKPEVHQAKIFMNWAFLLGFASIGLTTRLADLKAAGLSGFFLGFLVAGLKAALALVVVLTFMK</sequence>
<dbReference type="Proteomes" id="UP000093080">
    <property type="component" value="Unassembled WGS sequence"/>
</dbReference>
<accession>A0A1B9F2K8</accession>